<dbReference type="RefSeq" id="WP_131597894.1">
    <property type="nucleotide sequence ID" value="NZ_SJSL01000009.1"/>
</dbReference>
<dbReference type="EMBL" id="SJSL01000009">
    <property type="protein sequence ID" value="TCC97377.1"/>
    <property type="molecule type" value="Genomic_DNA"/>
</dbReference>
<dbReference type="Gene3D" id="2.40.30.100">
    <property type="entry name" value="AF2212/PG0164-like"/>
    <property type="match status" value="1"/>
</dbReference>
<keyword evidence="2" id="KW-1185">Reference proteome</keyword>
<proteinExistence type="predicted"/>
<dbReference type="InterPro" id="IPR037079">
    <property type="entry name" value="AF2212/PG0164-like_sf"/>
</dbReference>
<evidence type="ECO:0000313" key="2">
    <source>
        <dbReference type="Proteomes" id="UP000293347"/>
    </source>
</evidence>
<dbReference type="Pfam" id="PF08922">
    <property type="entry name" value="DUF1905"/>
    <property type="match status" value="1"/>
</dbReference>
<accession>A0A4R0NCI3</accession>
<comment type="caution">
    <text evidence="1">The sequence shown here is derived from an EMBL/GenBank/DDBJ whole genome shotgun (WGS) entry which is preliminary data.</text>
</comment>
<sequence length="158" mass="17986">MEQPIIDQLILLKKFPGKGGWTYAHIPGLSSKKGESFGMHKLKAILDEHEIEQLSLMPLGNGELFFPVKAEIRKMIGKEAGATIRVRLYTLEKEFNIQEEFMVCLADEPDAESNYRALSDADKQKYLQWIADASSTDLRIERIAEAVTRIACRQKVQF</sequence>
<dbReference type="AlphaFoldDB" id="A0A4R0NCI3"/>
<name>A0A4R0NCI3_9SPHI</name>
<organism evidence="1 2">
    <name type="scientific">Pedobacter psychroterrae</name>
    <dbReference type="NCBI Taxonomy" id="2530453"/>
    <lineage>
        <taxon>Bacteria</taxon>
        <taxon>Pseudomonadati</taxon>
        <taxon>Bacteroidota</taxon>
        <taxon>Sphingobacteriia</taxon>
        <taxon>Sphingobacteriales</taxon>
        <taxon>Sphingobacteriaceae</taxon>
        <taxon>Pedobacter</taxon>
    </lineage>
</organism>
<evidence type="ECO:0000313" key="1">
    <source>
        <dbReference type="EMBL" id="TCC97377.1"/>
    </source>
</evidence>
<dbReference type="InterPro" id="IPR015018">
    <property type="entry name" value="DUF1905"/>
</dbReference>
<dbReference type="Pfam" id="PF13376">
    <property type="entry name" value="OmdA"/>
    <property type="match status" value="1"/>
</dbReference>
<protein>
    <submittedName>
        <fullName evidence="1">DUF1905 domain-containing protein</fullName>
    </submittedName>
</protein>
<dbReference type="Proteomes" id="UP000293347">
    <property type="component" value="Unassembled WGS sequence"/>
</dbReference>
<dbReference type="SUPFAM" id="SSF141694">
    <property type="entry name" value="AF2212/PG0164-like"/>
    <property type="match status" value="1"/>
</dbReference>
<reference evidence="1 2" key="1">
    <citation type="submission" date="2019-02" db="EMBL/GenBank/DDBJ databases">
        <title>Pedobacter sp. RP-1-14 sp. nov., isolated from Arctic soil.</title>
        <authorList>
            <person name="Dahal R.H."/>
        </authorList>
    </citation>
    <scope>NUCLEOTIDE SEQUENCE [LARGE SCALE GENOMIC DNA]</scope>
    <source>
        <strain evidence="1 2">RP-1-14</strain>
    </source>
</reference>
<gene>
    <name evidence="1" type="ORF">EZ437_20025</name>
</gene>
<dbReference type="OrthoDB" id="8246703at2"/>